<evidence type="ECO:0000313" key="3">
    <source>
        <dbReference type="Proteomes" id="UP000321353"/>
    </source>
</evidence>
<organism evidence="2 3">
    <name type="scientific">Stieleria maiorica</name>
    <dbReference type="NCBI Taxonomy" id="2795974"/>
    <lineage>
        <taxon>Bacteria</taxon>
        <taxon>Pseudomonadati</taxon>
        <taxon>Planctomycetota</taxon>
        <taxon>Planctomycetia</taxon>
        <taxon>Pirellulales</taxon>
        <taxon>Pirellulaceae</taxon>
        <taxon>Stieleria</taxon>
    </lineage>
</organism>
<proteinExistence type="predicted"/>
<gene>
    <name evidence="2" type="ORF">Mal15_08690</name>
</gene>
<accession>A0A5B9M7Z5</accession>
<dbReference type="RefSeq" id="WP_147866590.1">
    <property type="nucleotide sequence ID" value="NZ_CP036264.1"/>
</dbReference>
<sequence>MSRKRRQPKTSDSSEPSRQAVAAEPESGSGGETLLLEESPPTSAQWTILRERILTDQRDQPIVEVFQDAVWRGTIYRWGVATAFGKPCDLQIEWLTRTAVGANTAGKRFCGIEPDAMAWRFQESLVQNPNNLSDVWSVLSWAAAMPGLLHHLEEADWWSLLGTIQDFRDGLLQRDPTHPAVLIGVAEIGLTLAHRLRALPSCRRLADSSIEALKRWCEQDDLSVSAVLSQPHQCRLALASLLRQRRLLRFVGPAKPSNKKKQRKNGKSKSDVVGPAFEKSIDEIGIELATWVAALTGRGGVQAFSTLTTREVQDDVGKHGLLTYAADLDEESLRPAMKAALGTSQSKGRLAWQVSLPESMLHDEDARVACLLPEWDVRRGRMVVDYADRQTRLELAAGKSILISGTCESVVVVDGQPLEPEGDWEATCEYTDDDVHYLELEQLHQGGYVLQRQIMVVREDRCCFFADAVVRGRVPSGSARSADNPGDGDGNGTGRREQHKDPADALPLIEYQVRLPLADKIDVQGEQETTELFLGDHRRRALVMPLSAGEWKNASSTTRLQATEDRHLLLAARGRGQLFVPLWMDLSRDRFASKRTWRQLTVGEQLKLIPPRTAAAFRIQLGKTQWIVYRSMAVSGPRTFMGKQIIADFYCARFDAEEESYEDLITVEDNPS</sequence>
<name>A0A5B9M7Z5_9BACT</name>
<evidence type="ECO:0000313" key="2">
    <source>
        <dbReference type="EMBL" id="QEF96839.1"/>
    </source>
</evidence>
<reference evidence="2 3" key="1">
    <citation type="submission" date="2019-02" db="EMBL/GenBank/DDBJ databases">
        <title>Planctomycetal bacteria perform biofilm scaping via a novel small molecule.</title>
        <authorList>
            <person name="Jeske O."/>
            <person name="Boedeker C."/>
            <person name="Wiegand S."/>
            <person name="Breitling P."/>
            <person name="Kallscheuer N."/>
            <person name="Jogler M."/>
            <person name="Rohde M."/>
            <person name="Petersen J."/>
            <person name="Medema M.H."/>
            <person name="Surup F."/>
            <person name="Jogler C."/>
        </authorList>
    </citation>
    <scope>NUCLEOTIDE SEQUENCE [LARGE SCALE GENOMIC DNA]</scope>
    <source>
        <strain evidence="2 3">Mal15</strain>
    </source>
</reference>
<protein>
    <submittedName>
        <fullName evidence="2">Uncharacterized protein</fullName>
    </submittedName>
</protein>
<feature type="compositionally biased region" description="Basic residues" evidence="1">
    <location>
        <begin position="257"/>
        <end position="267"/>
    </location>
</feature>
<feature type="region of interest" description="Disordered" evidence="1">
    <location>
        <begin position="475"/>
        <end position="503"/>
    </location>
</feature>
<keyword evidence="3" id="KW-1185">Reference proteome</keyword>
<dbReference type="EMBL" id="CP036264">
    <property type="protein sequence ID" value="QEF96839.1"/>
    <property type="molecule type" value="Genomic_DNA"/>
</dbReference>
<dbReference type="Proteomes" id="UP000321353">
    <property type="component" value="Chromosome"/>
</dbReference>
<evidence type="ECO:0000256" key="1">
    <source>
        <dbReference type="SAM" id="MobiDB-lite"/>
    </source>
</evidence>
<feature type="region of interest" description="Disordered" evidence="1">
    <location>
        <begin position="253"/>
        <end position="272"/>
    </location>
</feature>
<dbReference type="KEGG" id="smam:Mal15_08690"/>
<feature type="region of interest" description="Disordered" evidence="1">
    <location>
        <begin position="1"/>
        <end position="42"/>
    </location>
</feature>
<dbReference type="AlphaFoldDB" id="A0A5B9M7Z5"/>
<feature type="compositionally biased region" description="Basic and acidic residues" evidence="1">
    <location>
        <begin position="494"/>
        <end position="503"/>
    </location>
</feature>